<organism evidence="1 2">
    <name type="scientific">Rubroshorea leprosula</name>
    <dbReference type="NCBI Taxonomy" id="152421"/>
    <lineage>
        <taxon>Eukaryota</taxon>
        <taxon>Viridiplantae</taxon>
        <taxon>Streptophyta</taxon>
        <taxon>Embryophyta</taxon>
        <taxon>Tracheophyta</taxon>
        <taxon>Spermatophyta</taxon>
        <taxon>Magnoliopsida</taxon>
        <taxon>eudicotyledons</taxon>
        <taxon>Gunneridae</taxon>
        <taxon>Pentapetalae</taxon>
        <taxon>rosids</taxon>
        <taxon>malvids</taxon>
        <taxon>Malvales</taxon>
        <taxon>Dipterocarpaceae</taxon>
        <taxon>Rubroshorea</taxon>
    </lineage>
</organism>
<dbReference type="PANTHER" id="PTHR31325">
    <property type="entry name" value="OS01G0798800 PROTEIN-RELATED"/>
    <property type="match status" value="1"/>
</dbReference>
<name>A0AAV5IKA9_9ROSI</name>
<protein>
    <submittedName>
        <fullName evidence="1">Uncharacterized protein</fullName>
    </submittedName>
</protein>
<evidence type="ECO:0000313" key="1">
    <source>
        <dbReference type="EMBL" id="GKV00805.1"/>
    </source>
</evidence>
<reference evidence="1 2" key="1">
    <citation type="journal article" date="2021" name="Commun. Biol.">
        <title>The genome of Shorea leprosula (Dipterocarpaceae) highlights the ecological relevance of drought in aseasonal tropical rainforests.</title>
        <authorList>
            <person name="Ng K.K.S."/>
            <person name="Kobayashi M.J."/>
            <person name="Fawcett J.A."/>
            <person name="Hatakeyama M."/>
            <person name="Paape T."/>
            <person name="Ng C.H."/>
            <person name="Ang C.C."/>
            <person name="Tnah L.H."/>
            <person name="Lee C.T."/>
            <person name="Nishiyama T."/>
            <person name="Sese J."/>
            <person name="O'Brien M.J."/>
            <person name="Copetti D."/>
            <person name="Mohd Noor M.I."/>
            <person name="Ong R.C."/>
            <person name="Putra M."/>
            <person name="Sireger I.Z."/>
            <person name="Indrioko S."/>
            <person name="Kosugi Y."/>
            <person name="Izuno A."/>
            <person name="Isagi Y."/>
            <person name="Lee S.L."/>
            <person name="Shimizu K.K."/>
        </authorList>
    </citation>
    <scope>NUCLEOTIDE SEQUENCE [LARGE SCALE GENOMIC DNA]</scope>
    <source>
        <strain evidence="1">214</strain>
    </source>
</reference>
<proteinExistence type="predicted"/>
<gene>
    <name evidence="1" type="ORF">SLEP1_g13430</name>
</gene>
<keyword evidence="2" id="KW-1185">Reference proteome</keyword>
<accession>A0AAV5IKA9</accession>
<dbReference type="Proteomes" id="UP001054252">
    <property type="component" value="Unassembled WGS sequence"/>
</dbReference>
<sequence>MAQHSLIGYCLKAKTSSWTTILRCLDTEDILGKFWWATWKQVNLDEKNFILSHLLEKFKQYKHIKEKYGDEESDSGHEVFDYEVLLGILKERGNHVFHSNKTEFKWSIDDVEFSHSILLWHIATFLLFYNDHKKYSGGVLGPYCQISKLLSDYMMYLLLVRPLMLPKGIGEVRITDTREEVIRLLGKGKSLTNNDATSALLHINYELGFLSTHNKLVLRDGCKLALKLQGLVEELR</sequence>
<comment type="caution">
    <text evidence="1">The sequence shown here is derived from an EMBL/GenBank/DDBJ whole genome shotgun (WGS) entry which is preliminary data.</text>
</comment>
<dbReference type="AlphaFoldDB" id="A0AAV5IKA9"/>
<evidence type="ECO:0000313" key="2">
    <source>
        <dbReference type="Proteomes" id="UP001054252"/>
    </source>
</evidence>
<dbReference type="EMBL" id="BPVZ01000016">
    <property type="protein sequence ID" value="GKV00805.1"/>
    <property type="molecule type" value="Genomic_DNA"/>
</dbReference>